<dbReference type="InterPro" id="IPR052511">
    <property type="entry name" value="ATP-dep_Helicase"/>
</dbReference>
<proteinExistence type="predicted"/>
<gene>
    <name evidence="6" type="ORF">ACFOSB_13900</name>
</gene>
<dbReference type="PROSITE" id="PS51194">
    <property type="entry name" value="HELICASE_CTER"/>
    <property type="match status" value="1"/>
</dbReference>
<dbReference type="SUPFAM" id="SSF52980">
    <property type="entry name" value="Restriction endonuclease-like"/>
    <property type="match status" value="1"/>
</dbReference>
<evidence type="ECO:0000256" key="1">
    <source>
        <dbReference type="ARBA" id="ARBA00022741"/>
    </source>
</evidence>
<protein>
    <submittedName>
        <fullName evidence="6">DEAD/DEAH box helicase</fullName>
    </submittedName>
</protein>
<keyword evidence="2" id="KW-0067">ATP-binding</keyword>
<feature type="region of interest" description="Disordered" evidence="3">
    <location>
        <begin position="537"/>
        <end position="557"/>
    </location>
</feature>
<dbReference type="InterPro" id="IPR001650">
    <property type="entry name" value="Helicase_C-like"/>
</dbReference>
<dbReference type="InterPro" id="IPR011335">
    <property type="entry name" value="Restrct_endonuc-II-like"/>
</dbReference>
<organism evidence="6 7">
    <name type="scientific">Deinococcus rufus</name>
    <dbReference type="NCBI Taxonomy" id="2136097"/>
    <lineage>
        <taxon>Bacteria</taxon>
        <taxon>Thermotogati</taxon>
        <taxon>Deinococcota</taxon>
        <taxon>Deinococci</taxon>
        <taxon>Deinococcales</taxon>
        <taxon>Deinococcaceae</taxon>
        <taxon>Deinococcus</taxon>
    </lineage>
</organism>
<evidence type="ECO:0000313" key="7">
    <source>
        <dbReference type="Proteomes" id="UP001595803"/>
    </source>
</evidence>
<dbReference type="PANTHER" id="PTHR47962">
    <property type="entry name" value="ATP-DEPENDENT HELICASE LHR-RELATED-RELATED"/>
    <property type="match status" value="1"/>
</dbReference>
<name>A0ABV7ZCW9_9DEIO</name>
<feature type="domain" description="Helicase C-terminal" evidence="5">
    <location>
        <begin position="909"/>
        <end position="1057"/>
    </location>
</feature>
<evidence type="ECO:0000256" key="2">
    <source>
        <dbReference type="ARBA" id="ARBA00022840"/>
    </source>
</evidence>
<dbReference type="InterPro" id="IPR011545">
    <property type="entry name" value="DEAD/DEAH_box_helicase_dom"/>
</dbReference>
<evidence type="ECO:0000256" key="3">
    <source>
        <dbReference type="SAM" id="MobiDB-lite"/>
    </source>
</evidence>
<dbReference type="Pfam" id="PF00270">
    <property type="entry name" value="DEAD"/>
    <property type="match status" value="1"/>
</dbReference>
<comment type="caution">
    <text evidence="6">The sequence shown here is derived from an EMBL/GenBank/DDBJ whole genome shotgun (WGS) entry which is preliminary data.</text>
</comment>
<keyword evidence="7" id="KW-1185">Reference proteome</keyword>
<dbReference type="InterPro" id="IPR027417">
    <property type="entry name" value="P-loop_NTPase"/>
</dbReference>
<keyword evidence="1" id="KW-0547">Nucleotide-binding</keyword>
<evidence type="ECO:0000313" key="6">
    <source>
        <dbReference type="EMBL" id="MFC3833956.1"/>
    </source>
</evidence>
<dbReference type="EMBL" id="JBHRZG010000016">
    <property type="protein sequence ID" value="MFC3833956.1"/>
    <property type="molecule type" value="Genomic_DNA"/>
</dbReference>
<dbReference type="InterPro" id="IPR018973">
    <property type="entry name" value="MZB"/>
</dbReference>
<dbReference type="GO" id="GO:0004386">
    <property type="term" value="F:helicase activity"/>
    <property type="evidence" value="ECO:0007669"/>
    <property type="project" value="UniProtKB-KW"/>
</dbReference>
<feature type="domain" description="Helicase ATP-binding" evidence="4">
    <location>
        <begin position="99"/>
        <end position="284"/>
    </location>
</feature>
<dbReference type="Pfam" id="PF00271">
    <property type="entry name" value="Helicase_C"/>
    <property type="match status" value="1"/>
</dbReference>
<keyword evidence="6" id="KW-0378">Hydrolase</keyword>
<dbReference type="PANTHER" id="PTHR47962:SF5">
    <property type="entry name" value="ATP-DEPENDENT HELICASE LHR-RELATED"/>
    <property type="match status" value="1"/>
</dbReference>
<dbReference type="CDD" id="cd17923">
    <property type="entry name" value="DEXHc_Hrq1-like"/>
    <property type="match status" value="1"/>
</dbReference>
<accession>A0ABV7ZCW9</accession>
<reference evidence="7" key="1">
    <citation type="journal article" date="2019" name="Int. J. Syst. Evol. Microbiol.">
        <title>The Global Catalogue of Microorganisms (GCM) 10K type strain sequencing project: providing services to taxonomists for standard genome sequencing and annotation.</title>
        <authorList>
            <consortium name="The Broad Institute Genomics Platform"/>
            <consortium name="The Broad Institute Genome Sequencing Center for Infectious Disease"/>
            <person name="Wu L."/>
            <person name="Ma J."/>
        </authorList>
    </citation>
    <scope>NUCLEOTIDE SEQUENCE [LARGE SCALE GENOMIC DNA]</scope>
    <source>
        <strain evidence="7">CCTCC AB 2017081</strain>
    </source>
</reference>
<dbReference type="RefSeq" id="WP_322472982.1">
    <property type="nucleotide sequence ID" value="NZ_JBHRZG010000016.1"/>
</dbReference>
<evidence type="ECO:0000259" key="5">
    <source>
        <dbReference type="PROSITE" id="PS51194"/>
    </source>
</evidence>
<dbReference type="Gene3D" id="3.40.50.300">
    <property type="entry name" value="P-loop containing nucleotide triphosphate hydrolases"/>
    <property type="match status" value="2"/>
</dbReference>
<keyword evidence="6" id="KW-0347">Helicase</keyword>
<dbReference type="InterPro" id="IPR014001">
    <property type="entry name" value="Helicase_ATP-bd"/>
</dbReference>
<dbReference type="PROSITE" id="PS51192">
    <property type="entry name" value="HELICASE_ATP_BIND_1"/>
    <property type="match status" value="1"/>
</dbReference>
<dbReference type="SMART" id="SM00487">
    <property type="entry name" value="DEXDc"/>
    <property type="match status" value="1"/>
</dbReference>
<sequence>MDVFEFRNNVINDYASYVRSFISILDPRVERYVAEQFSAGAFWPEPLVQLNPNFEPGGSVTDLVADGVLDPECAHIFQFRREDGTRVPARLHAHQAEAARLGRAGKDFVVTTGTGSGKSLTYIVPIVDHVLRRGSGQGIQAIIVYPMNALANSQMEELEKFLGEQPDERKVTFARYTGQEKKTQKDAVINDPPDILITNYMMLELILTRRDEYKLVERAQGLKFLVFDELHTYRGRQGADVAMLIRRVRDRMDATELQCIGTSATMSSLPRYEDRQAEVAAVASKLFGVAIPVENIIGERLRRVTEGTYDESQLADSVLLPVPEEFGAFIADPLVCWIESTLGLRWNGEAGRLERQAPRRLTGAGSLAAALEAVTGVPEDRCAQAIQERLMRGYALPHPETGRATFAFRLHQFVSKASTVYTTLSDDRSERLTLQGQLFAPGTDRSMRLYPLEFCRSCGHDYYAVRRQSDAATGRTVFTARSPFARNEVSEDGQDGYLYFPATPESRPWPEDYDDMLDRVPTTWLDVQGDTVKLKSDRKKQLPETLRVSPDGEGGPSGARVQFVEESFPYCLHCGVSYSAGTGHLTKLATLSAEGRSTATTLLSMSAVQHLRHSGLPQTAQKILTFSDNRQDASLQSGHFNDFVFVASLRSGLYRALVAAGPEGIEQEDLTRRVYTALNLTLADFAADPSVRFRERDRTIKALQDVLGYHLWADQQAGWKLTMPNLEQSGRLRFAYPYLDEVCAIEADWQSAHPALRQATPDQRQFVAEVLFGWLRRNLAIKTPYLTKDFQSGLEANMGLIDVESMWAITGDELRTLDTAKVVKLGSRPPQGRPDYDVAYLGPMSSFGRLLCRPGTFPLWPDKLKSVDAGVMIEDLFRILGEFIEEVDKGFYQLKGTAMTWLAGDGEQGYDDVLRVLRTDEPPKPNAFFAELYQQPSDRFTHLKSAEHTAQIKADERQDREDKFRSGELPTLFCSPTMELGVDISDLNVVGMRNVPPTPANYAQRSGRAGRSGQPALVTTYATLGNSHDQYFFRNPEKMVNGVVTTPRLELGNEALIRSHLHAIWLAETRAKLDRSLVGVLDMADPTLPVLTTLAENFASVDAFERALNRSQAVLGGLAAQLVNAPWYSEEWVIHTLRGAPQAFNRACNRWRDLYRAAKSQLDYNNGILGDPSKGHLRVTAKQQHNEAEKQIRLLTETGDVEQSDFSTYRYLASEGFLPGYNFARLPLSAYIPGRSVGRSQSEHYLSRPRFLAVSEFGPRAIIYHNGSKYEAHKVILEARGETSELPVVSAQRCSACGYIHPGGATEARDRCEHCGAPLEPQLKHLFRMQSVATRRRERISSDEEERSRIGFEIRTGVRFATQGGQLRRQRNAVLGAEGTELLSLTYGDSATLWRINLGHRNRKNKQDIGYHINVHTAEWVSQKDYEAALKAEKPLPTEKIVPFVEDTRNVLVVQPTTVADERAITTLMSALKNAIQLVYQLEDSELIAELLPDGHSPNSILFFEASEGGAGVLQHLSTHAGAWQRVAQEALSLMHFDPASGEDLGSLRPEPCVAACYDCLMGYGNQMHHELLDRHLVRDLMLGLLTPVLDGAETGDTAAHLAALLRKCDSSLEREFLTFLAERGLRLPNDAQRLIDDHYARPDFAYDGLDVPVVVFIDGPVHTEKSVAERDLKIRKALYNAGYEVLTFTHDTGRWPDIVQNHDYVFGAAT</sequence>
<dbReference type="Pfam" id="PF09369">
    <property type="entry name" value="MZB"/>
    <property type="match status" value="1"/>
</dbReference>
<dbReference type="SUPFAM" id="SSF52540">
    <property type="entry name" value="P-loop containing nucleoside triphosphate hydrolases"/>
    <property type="match status" value="2"/>
</dbReference>
<evidence type="ECO:0000259" key="4">
    <source>
        <dbReference type="PROSITE" id="PS51192"/>
    </source>
</evidence>
<dbReference type="SMART" id="SM00490">
    <property type="entry name" value="HELICc"/>
    <property type="match status" value="1"/>
</dbReference>
<dbReference type="Proteomes" id="UP001595803">
    <property type="component" value="Unassembled WGS sequence"/>
</dbReference>